<dbReference type="PANTHER" id="PTHR35788">
    <property type="entry name" value="EXPORTED PROTEIN-RELATED"/>
    <property type="match status" value="1"/>
</dbReference>
<dbReference type="EMBL" id="LBTW01000031">
    <property type="protein sequence ID" value="KKQ48467.1"/>
    <property type="molecule type" value="Genomic_DNA"/>
</dbReference>
<name>A0A0G0I1K1_9BACT</name>
<comment type="caution">
    <text evidence="2">The sequence shown here is derived from an EMBL/GenBank/DDBJ whole genome shotgun (WGS) entry which is preliminary data.</text>
</comment>
<accession>A0A0G0I1K1</accession>
<proteinExistence type="predicted"/>
<dbReference type="PANTHER" id="PTHR35788:SF1">
    <property type="entry name" value="EXPORTED PROTEIN"/>
    <property type="match status" value="1"/>
</dbReference>
<feature type="domain" description="YoaR-like putative peptidoglycan binding" evidence="1">
    <location>
        <begin position="83"/>
        <end position="194"/>
    </location>
</feature>
<evidence type="ECO:0000259" key="1">
    <source>
        <dbReference type="Pfam" id="PF12229"/>
    </source>
</evidence>
<organism evidence="2 3">
    <name type="scientific">Candidatus Woesebacteria bacterium GW2011_GWD1_38_10</name>
    <dbReference type="NCBI Taxonomy" id="1618592"/>
    <lineage>
        <taxon>Bacteria</taxon>
        <taxon>Candidatus Woeseibacteriota</taxon>
    </lineage>
</organism>
<dbReference type="Pfam" id="PF12229">
    <property type="entry name" value="PG_binding_4"/>
    <property type="match status" value="1"/>
</dbReference>
<protein>
    <recommendedName>
        <fullName evidence="1">YoaR-like putative peptidoglycan binding domain-containing protein</fullName>
    </recommendedName>
</protein>
<dbReference type="InterPro" id="IPR007391">
    <property type="entry name" value="Vancomycin_resist_VanW"/>
</dbReference>
<dbReference type="Proteomes" id="UP000034366">
    <property type="component" value="Unassembled WGS sequence"/>
</dbReference>
<dbReference type="InterPro" id="IPR022029">
    <property type="entry name" value="YoaR-like_PG-bd"/>
</dbReference>
<dbReference type="PATRIC" id="fig|1618592.3.peg.549"/>
<reference evidence="2 3" key="1">
    <citation type="journal article" date="2015" name="Nature">
        <title>rRNA introns, odd ribosomes, and small enigmatic genomes across a large radiation of phyla.</title>
        <authorList>
            <person name="Brown C.T."/>
            <person name="Hug L.A."/>
            <person name="Thomas B.C."/>
            <person name="Sharon I."/>
            <person name="Castelle C.J."/>
            <person name="Singh A."/>
            <person name="Wilkins M.J."/>
            <person name="Williams K.H."/>
            <person name="Banfield J.F."/>
        </authorList>
    </citation>
    <scope>NUCLEOTIDE SEQUENCE [LARGE SCALE GENOMIC DNA]</scope>
</reference>
<evidence type="ECO:0000313" key="3">
    <source>
        <dbReference type="Proteomes" id="UP000034366"/>
    </source>
</evidence>
<sequence>MNDENNYKLNFNFLLLLFIFPFLLLIFSEVSLRALYKNKISPNVYLYRQDISGLSKKDFISFINSRKSIVDVITVYIGNDTYKIDADTIDFHIDPEENWNFAYAINKDYFKKPLSLSMLSLNKKTDLLPIIDIDADALNSEIEKISIVFTTPPLFERVALVDGQIKIVSGKNGSGLDAERLRQDIVASLYSQKPEVRVKVFPIETGLPEDEKASLIQRAEKLVGKNIVITLEKDEYIVPDTELVGLLNNGVVKNDTSFDLLTKQVSGVFEKDPKDSVFIFEGGRVSEFVPSEEGVQVDMNDFNKALITSLEELIDGEASSKTIGLNYTTMPPKISTGDINNLGINERVGSGYSTFKGSIPSRIHNIRLAASKFNGVLISPGETLSFNKTLGDVSKVTGYQPAYIIKDGQTILGDGGGVCQVSTTLFRAALDAGLPITERRSHSYRVGYYEQGFPPGLDATVFDPSTDLKIKNDTEHYLLIQTMFNEKENKLTFDLYGSGDGRIVTLSDPVITSSSPPPEDLYIDDPTLKAGVVKQIDYKAWGAKAHFNYKVEKNEGVLFEKIFYSNYQPWQAKFLRGTGE</sequence>
<dbReference type="Pfam" id="PF04294">
    <property type="entry name" value="VanW"/>
    <property type="match status" value="1"/>
</dbReference>
<dbReference type="AlphaFoldDB" id="A0A0G0I1K1"/>
<dbReference type="InterPro" id="IPR052913">
    <property type="entry name" value="Glycopeptide_resist_protein"/>
</dbReference>
<gene>
    <name evidence="2" type="ORF">US67_C0031G0003</name>
</gene>
<evidence type="ECO:0000313" key="2">
    <source>
        <dbReference type="EMBL" id="KKQ48467.1"/>
    </source>
</evidence>